<dbReference type="Proteomes" id="UP000252770">
    <property type="component" value="Unassembled WGS sequence"/>
</dbReference>
<name>A0A367YXZ6_9ACTN</name>
<sequence>MSVRQSRRGALGRHLAAAGTVAVLLSGCANHPTDAAVVDGTTISESSLQTTVRAAARALGAAPTDINQRAVLASLVQGAVVDEVAQERGVDVDPRARESLINTEPQLQAFAADPEAAPLAEALADVALVQQQLGPEAFSEAFLAVPVTVNPRYGTWDPTSQEGLTGTGSLSVESYTTP</sequence>
<reference evidence="2 3" key="1">
    <citation type="submission" date="2018-07" db="EMBL/GenBank/DDBJ databases">
        <title>Desertimonas flava gen. nov. sp. nov.</title>
        <authorList>
            <person name="Liu S."/>
        </authorList>
    </citation>
    <scope>NUCLEOTIDE SEQUENCE [LARGE SCALE GENOMIC DNA]</scope>
    <source>
        <strain evidence="2 3">16Sb5-5</strain>
    </source>
</reference>
<dbReference type="RefSeq" id="WP_114125543.1">
    <property type="nucleotide sequence ID" value="NZ_QOUI01000002.1"/>
</dbReference>
<feature type="region of interest" description="Disordered" evidence="1">
    <location>
        <begin position="156"/>
        <end position="178"/>
    </location>
</feature>
<gene>
    <name evidence="2" type="ORF">DT076_05095</name>
</gene>
<evidence type="ECO:0000256" key="1">
    <source>
        <dbReference type="SAM" id="MobiDB-lite"/>
    </source>
</evidence>
<accession>A0A367YXZ6</accession>
<dbReference type="SUPFAM" id="SSF109998">
    <property type="entry name" value="Triger factor/SurA peptide-binding domain-like"/>
    <property type="match status" value="1"/>
</dbReference>
<evidence type="ECO:0000313" key="3">
    <source>
        <dbReference type="Proteomes" id="UP000252770"/>
    </source>
</evidence>
<organism evidence="2 3">
    <name type="scientific">Desertihabitans brevis</name>
    <dbReference type="NCBI Taxonomy" id="2268447"/>
    <lineage>
        <taxon>Bacteria</taxon>
        <taxon>Bacillati</taxon>
        <taxon>Actinomycetota</taxon>
        <taxon>Actinomycetes</taxon>
        <taxon>Propionibacteriales</taxon>
        <taxon>Propionibacteriaceae</taxon>
        <taxon>Desertihabitans</taxon>
    </lineage>
</organism>
<comment type="caution">
    <text evidence="2">The sequence shown here is derived from an EMBL/GenBank/DDBJ whole genome shotgun (WGS) entry which is preliminary data.</text>
</comment>
<dbReference type="EMBL" id="QOUI01000002">
    <property type="protein sequence ID" value="RCK70773.1"/>
    <property type="molecule type" value="Genomic_DNA"/>
</dbReference>
<dbReference type="PROSITE" id="PS51257">
    <property type="entry name" value="PROKAR_LIPOPROTEIN"/>
    <property type="match status" value="1"/>
</dbReference>
<proteinExistence type="predicted"/>
<dbReference type="AlphaFoldDB" id="A0A367YXZ6"/>
<protein>
    <recommendedName>
        <fullName evidence="4">SurA N-terminal domain-containing protein</fullName>
    </recommendedName>
</protein>
<evidence type="ECO:0008006" key="4">
    <source>
        <dbReference type="Google" id="ProtNLM"/>
    </source>
</evidence>
<dbReference type="InterPro" id="IPR027304">
    <property type="entry name" value="Trigger_fact/SurA_dom_sf"/>
</dbReference>
<feature type="compositionally biased region" description="Polar residues" evidence="1">
    <location>
        <begin position="157"/>
        <end position="178"/>
    </location>
</feature>
<evidence type="ECO:0000313" key="2">
    <source>
        <dbReference type="EMBL" id="RCK70773.1"/>
    </source>
</evidence>
<keyword evidence="3" id="KW-1185">Reference proteome</keyword>